<gene>
    <name evidence="2" type="ORF">RFN29_16980</name>
</gene>
<sequence length="307" mass="34525">MTVPRPAPKSIDETLDLLTGADYVADRSLATVLFLSLRMKRPLFLEGEAGVGKTEIAKVLADALGRRLIRLQCYEGLDISSAVYEWNYAAQMIEIRMEEAAGKVVRSDMERNVFSEKYLIRRPVLDALTGKAGAAPVFLIDELDRTDEAFEAFLLEILSDFQVTVPELGTIKAEEPPIVIITTNRTREIHDALKRRCLYHWVDYPNAERELEIVRRKVPQANRRLSAEVVSFIQKLRQVELFKAPGVAETIDWAGALTELDKVALDPETVSDTIGVLLKYQDDIARIEQGEGRRILNEVKAELSAAE</sequence>
<dbReference type="SUPFAM" id="SSF52540">
    <property type="entry name" value="P-loop containing nucleoside triphosphate hydrolases"/>
    <property type="match status" value="1"/>
</dbReference>
<evidence type="ECO:0000313" key="2">
    <source>
        <dbReference type="EMBL" id="MDX8493264.1"/>
    </source>
</evidence>
<dbReference type="Proteomes" id="UP001271249">
    <property type="component" value="Unassembled WGS sequence"/>
</dbReference>
<dbReference type="Gene3D" id="3.40.50.300">
    <property type="entry name" value="P-loop containing nucleotide triphosphate hydrolases"/>
    <property type="match status" value="1"/>
</dbReference>
<dbReference type="RefSeq" id="WP_320227224.1">
    <property type="nucleotide sequence ID" value="NZ_JAVIJA010000001.1"/>
</dbReference>
<comment type="caution">
    <text evidence="2">The sequence shown here is derived from an EMBL/GenBank/DDBJ whole genome shotgun (WGS) entry which is preliminary data.</text>
</comment>
<dbReference type="CDD" id="cd00009">
    <property type="entry name" value="AAA"/>
    <property type="match status" value="1"/>
</dbReference>
<organism evidence="2 3">
    <name type="scientific">Mesorhizobium captivum</name>
    <dbReference type="NCBI Taxonomy" id="3072319"/>
    <lineage>
        <taxon>Bacteria</taxon>
        <taxon>Pseudomonadati</taxon>
        <taxon>Pseudomonadota</taxon>
        <taxon>Alphaproteobacteria</taxon>
        <taxon>Hyphomicrobiales</taxon>
        <taxon>Phyllobacteriaceae</taxon>
        <taxon>Mesorhizobium</taxon>
    </lineage>
</organism>
<keyword evidence="3" id="KW-1185">Reference proteome</keyword>
<dbReference type="EMBL" id="JAVIJC010000016">
    <property type="protein sequence ID" value="MDX8493264.1"/>
    <property type="molecule type" value="Genomic_DNA"/>
</dbReference>
<evidence type="ECO:0000313" key="3">
    <source>
        <dbReference type="Proteomes" id="UP001271249"/>
    </source>
</evidence>
<evidence type="ECO:0000259" key="1">
    <source>
        <dbReference type="Pfam" id="PF07728"/>
    </source>
</evidence>
<dbReference type="InterPro" id="IPR011704">
    <property type="entry name" value="ATPase_dyneun-rel_AAA"/>
</dbReference>
<proteinExistence type="predicted"/>
<dbReference type="InterPro" id="IPR027417">
    <property type="entry name" value="P-loop_NTPase"/>
</dbReference>
<accession>A0ABU4Z244</accession>
<dbReference type="PANTHER" id="PTHR42759">
    <property type="entry name" value="MOXR FAMILY PROTEIN"/>
    <property type="match status" value="1"/>
</dbReference>
<protein>
    <submittedName>
        <fullName evidence="2">MoxR family ATPase</fullName>
    </submittedName>
</protein>
<dbReference type="InterPro" id="IPR050764">
    <property type="entry name" value="CbbQ/NirQ/NorQ/GpvN"/>
</dbReference>
<name>A0ABU4Z244_9HYPH</name>
<reference evidence="2 3" key="1">
    <citation type="submission" date="2023-08" db="EMBL/GenBank/DDBJ databases">
        <title>Implementing the SeqCode for naming new Mesorhizobium species isolated from Vachellia karroo root nodules.</title>
        <authorList>
            <person name="Van Lill M."/>
        </authorList>
    </citation>
    <scope>NUCLEOTIDE SEQUENCE [LARGE SCALE GENOMIC DNA]</scope>
    <source>
        <strain evidence="2 3">VK22B</strain>
    </source>
</reference>
<dbReference type="PANTHER" id="PTHR42759:SF1">
    <property type="entry name" value="MAGNESIUM-CHELATASE SUBUNIT CHLD"/>
    <property type="match status" value="1"/>
</dbReference>
<dbReference type="Pfam" id="PF07728">
    <property type="entry name" value="AAA_5"/>
    <property type="match status" value="1"/>
</dbReference>
<feature type="domain" description="ATPase dynein-related AAA" evidence="1">
    <location>
        <begin position="42"/>
        <end position="197"/>
    </location>
</feature>